<feature type="transmembrane region" description="Helical" evidence="1">
    <location>
        <begin position="6"/>
        <end position="27"/>
    </location>
</feature>
<evidence type="ECO:0008006" key="4">
    <source>
        <dbReference type="Google" id="ProtNLM"/>
    </source>
</evidence>
<evidence type="ECO:0000313" key="2">
    <source>
        <dbReference type="EMBL" id="KCZ80358.1"/>
    </source>
</evidence>
<organism evidence="2 3">
    <name type="scientific">Anncaliia algerae PRA339</name>
    <dbReference type="NCBI Taxonomy" id="1288291"/>
    <lineage>
        <taxon>Eukaryota</taxon>
        <taxon>Fungi</taxon>
        <taxon>Fungi incertae sedis</taxon>
        <taxon>Microsporidia</taxon>
        <taxon>Tubulinosematoidea</taxon>
        <taxon>Tubulinosematidae</taxon>
        <taxon>Anncaliia</taxon>
    </lineage>
</organism>
<gene>
    <name evidence="2" type="ORF">H312_02226</name>
</gene>
<keyword evidence="1" id="KW-0472">Membrane</keyword>
<dbReference type="AlphaFoldDB" id="A0A059EZ80"/>
<dbReference type="Proteomes" id="UP000030655">
    <property type="component" value="Unassembled WGS sequence"/>
</dbReference>
<dbReference type="HOGENOM" id="CLU_402048_0_0_1"/>
<dbReference type="VEuPathDB" id="MicrosporidiaDB:H312_02226"/>
<reference evidence="3" key="1">
    <citation type="submission" date="2013-02" db="EMBL/GenBank/DDBJ databases">
        <authorList>
            <consortium name="The Broad Institute Genome Sequencing Platform"/>
            <person name="Cuomo C."/>
            <person name="Becnel J."/>
            <person name="Sanscrainte N."/>
            <person name="Walker B."/>
            <person name="Young S.K."/>
            <person name="Zeng Q."/>
            <person name="Gargeya S."/>
            <person name="Fitzgerald M."/>
            <person name="Haas B."/>
            <person name="Abouelleil A."/>
            <person name="Alvarado L."/>
            <person name="Arachchi H.M."/>
            <person name="Berlin A.M."/>
            <person name="Chapman S.B."/>
            <person name="Dewar J."/>
            <person name="Goldberg J."/>
            <person name="Griggs A."/>
            <person name="Gujja S."/>
            <person name="Hansen M."/>
            <person name="Howarth C."/>
            <person name="Imamovic A."/>
            <person name="Larimer J."/>
            <person name="McCowan C."/>
            <person name="Murphy C."/>
            <person name="Neiman D."/>
            <person name="Pearson M."/>
            <person name="Priest M."/>
            <person name="Roberts A."/>
            <person name="Saif S."/>
            <person name="Shea T."/>
            <person name="Sisk P."/>
            <person name="Sykes S."/>
            <person name="Wortman J."/>
            <person name="Nusbaum C."/>
            <person name="Birren B."/>
        </authorList>
    </citation>
    <scope>NUCLEOTIDE SEQUENCE [LARGE SCALE GENOMIC DNA]</scope>
    <source>
        <strain evidence="3">PRA339</strain>
    </source>
</reference>
<dbReference type="OrthoDB" id="2195965at2759"/>
<dbReference type="EMBL" id="KK365185">
    <property type="protein sequence ID" value="KCZ80358.1"/>
    <property type="molecule type" value="Genomic_DNA"/>
</dbReference>
<sequence>MFNFIFGVITGLLLKILLWNIVTRLLFPRTSFVKKKLQLSHQSMSERQKIFFAESIKPTKELAWVNLIIQRWFEIAKDNFYFLEKMKYLILKKFSFALKQKLIKSIKINKLSFKDCPYVKESKCLGKDDYNEIIFGLGMKEESSDEEDEDEFNHVLLLSKIVFNGKVTVNMTVTLPGNLIYDLEISLIAFEGDVIFRIPSKNHLTRFDATFVSNPNFEVYFKGEEDHLKIKTLKKIFMYTLNKNVIYPCWNSFYLPMLVPSLKNIAHPEYKIDFANYKSIAEEIELNIRTYSCLDYKIMKKYESYTKRRGQYFINETHRIIRYDLNLEKKFPFDSFYDFSFFKDLFSTFVGLKQIKKLDEFVSIVIIYFTDASYQFYRIKSEDGIIFQGITTNEFIYFEIKKKFLLILQFVLSKNLEFTEQRVERISRKFLDKKSKTLGSVKLHSILSFSREKANVYFKKELIYPENCNLSIKQPEMEKLFEKIKNMNKDDWFVKELQLKNKKILFDSFIRLHLFGGVILAQTEKENGVYTTIILDKGKDFLVNSLEEENIIIDSHSENKNIILYEIDEENLKITSREKIISHDVLYFATLLKFYTKFTSLENNDKFDEFSWAESLEIPYSAKTGSVYLEFFNKAETQIQLSIYEENTDKFVLRKILIPNSANFLFVFPSYEGKYILKFKAFVKYNQWSKIKMKQLTDKCFFLVGNLFLPSKKELTVTIFPEKDDLLHWKIPSNLQIHSKLQKDNDSVDLINSGMIYTEHKEYTFCFKNNAAGNASFNVWFGFTKLDD</sequence>
<dbReference type="STRING" id="1288291.A0A059EZ80"/>
<reference evidence="2 3" key="2">
    <citation type="submission" date="2014-03" db="EMBL/GenBank/DDBJ databases">
        <title>The Genome Sequence of Anncaliia algerae insect isolate PRA339.</title>
        <authorList>
            <consortium name="The Broad Institute Genome Sequencing Platform"/>
            <consortium name="The Broad Institute Genome Sequencing Center for Infectious Disease"/>
            <person name="Cuomo C."/>
            <person name="Becnel J."/>
            <person name="Sanscrainte N."/>
            <person name="Walker B."/>
            <person name="Young S.K."/>
            <person name="Zeng Q."/>
            <person name="Gargeya S."/>
            <person name="Fitzgerald M."/>
            <person name="Haas B."/>
            <person name="Abouelleil A."/>
            <person name="Alvarado L."/>
            <person name="Arachchi H.M."/>
            <person name="Berlin A.M."/>
            <person name="Chapman S.B."/>
            <person name="Dewar J."/>
            <person name="Goldberg J."/>
            <person name="Griggs A."/>
            <person name="Gujja S."/>
            <person name="Hansen M."/>
            <person name="Howarth C."/>
            <person name="Imamovic A."/>
            <person name="Larimer J."/>
            <person name="McCowan C."/>
            <person name="Murphy C."/>
            <person name="Neiman D."/>
            <person name="Pearson M."/>
            <person name="Priest M."/>
            <person name="Roberts A."/>
            <person name="Saif S."/>
            <person name="Shea T."/>
            <person name="Sisk P."/>
            <person name="Sykes S."/>
            <person name="Wortman J."/>
            <person name="Nusbaum C."/>
            <person name="Birren B."/>
        </authorList>
    </citation>
    <scope>NUCLEOTIDE SEQUENCE [LARGE SCALE GENOMIC DNA]</scope>
    <source>
        <strain evidence="2 3">PRA339</strain>
    </source>
</reference>
<name>A0A059EZ80_9MICR</name>
<evidence type="ECO:0000256" key="1">
    <source>
        <dbReference type="SAM" id="Phobius"/>
    </source>
</evidence>
<keyword evidence="1" id="KW-1133">Transmembrane helix</keyword>
<protein>
    <recommendedName>
        <fullName evidence="4">SMP-LTD domain-containing protein</fullName>
    </recommendedName>
</protein>
<accession>A0A059EZ80</accession>
<evidence type="ECO:0000313" key="3">
    <source>
        <dbReference type="Proteomes" id="UP000030655"/>
    </source>
</evidence>
<keyword evidence="3" id="KW-1185">Reference proteome</keyword>
<keyword evidence="1" id="KW-0812">Transmembrane</keyword>
<proteinExistence type="predicted"/>